<feature type="transmembrane region" description="Helical" evidence="10">
    <location>
        <begin position="16"/>
        <end position="35"/>
    </location>
</feature>
<comment type="caution">
    <text evidence="11">The sequence shown here is derived from an EMBL/GenBank/DDBJ whole genome shotgun (WGS) entry which is preliminary data.</text>
</comment>
<evidence type="ECO:0000256" key="9">
    <source>
        <dbReference type="ARBA" id="ARBA00023224"/>
    </source>
</evidence>
<dbReference type="EMBL" id="QKKF02025379">
    <property type="protein sequence ID" value="RZF37053.1"/>
    <property type="molecule type" value="Genomic_DNA"/>
</dbReference>
<organism evidence="11 12">
    <name type="scientific">Laodelphax striatellus</name>
    <name type="common">Small brown planthopper</name>
    <name type="synonym">Delphax striatella</name>
    <dbReference type="NCBI Taxonomy" id="195883"/>
    <lineage>
        <taxon>Eukaryota</taxon>
        <taxon>Metazoa</taxon>
        <taxon>Ecdysozoa</taxon>
        <taxon>Arthropoda</taxon>
        <taxon>Hexapoda</taxon>
        <taxon>Insecta</taxon>
        <taxon>Pterygota</taxon>
        <taxon>Neoptera</taxon>
        <taxon>Paraneoptera</taxon>
        <taxon>Hemiptera</taxon>
        <taxon>Auchenorrhyncha</taxon>
        <taxon>Fulgoroidea</taxon>
        <taxon>Delphacidae</taxon>
        <taxon>Criomorphinae</taxon>
        <taxon>Laodelphax</taxon>
    </lineage>
</organism>
<evidence type="ECO:0000256" key="1">
    <source>
        <dbReference type="ARBA" id="ARBA00004651"/>
    </source>
</evidence>
<evidence type="ECO:0000256" key="7">
    <source>
        <dbReference type="ARBA" id="ARBA00023136"/>
    </source>
</evidence>
<dbReference type="GO" id="GO:0005886">
    <property type="term" value="C:plasma membrane"/>
    <property type="evidence" value="ECO:0007669"/>
    <property type="project" value="UniProtKB-SubCell"/>
</dbReference>
<dbReference type="GO" id="GO:0004984">
    <property type="term" value="F:olfactory receptor activity"/>
    <property type="evidence" value="ECO:0007669"/>
    <property type="project" value="InterPro"/>
</dbReference>
<keyword evidence="5 10" id="KW-0552">Olfaction</keyword>
<feature type="transmembrane region" description="Helical" evidence="10">
    <location>
        <begin position="238"/>
        <end position="262"/>
    </location>
</feature>
<evidence type="ECO:0000313" key="11">
    <source>
        <dbReference type="EMBL" id="RZF37053.1"/>
    </source>
</evidence>
<keyword evidence="9 10" id="KW-0807">Transducer</keyword>
<dbReference type="AlphaFoldDB" id="A0A482WU85"/>
<name>A0A482WU85_LAOST</name>
<evidence type="ECO:0000313" key="12">
    <source>
        <dbReference type="Proteomes" id="UP000291343"/>
    </source>
</evidence>
<reference evidence="11 12" key="1">
    <citation type="journal article" date="2017" name="Gigascience">
        <title>Genome sequence of the small brown planthopper, Laodelphax striatellus.</title>
        <authorList>
            <person name="Zhu J."/>
            <person name="Jiang F."/>
            <person name="Wang X."/>
            <person name="Yang P."/>
            <person name="Bao Y."/>
            <person name="Zhao W."/>
            <person name="Wang W."/>
            <person name="Lu H."/>
            <person name="Wang Q."/>
            <person name="Cui N."/>
            <person name="Li J."/>
            <person name="Chen X."/>
            <person name="Luo L."/>
            <person name="Yu J."/>
            <person name="Kang L."/>
            <person name="Cui F."/>
        </authorList>
    </citation>
    <scope>NUCLEOTIDE SEQUENCE [LARGE SCALE GENOMIC DNA]</scope>
    <source>
        <strain evidence="11">Lst14</strain>
    </source>
</reference>
<keyword evidence="4 10" id="KW-0812">Transmembrane</keyword>
<feature type="transmembrane region" description="Helical" evidence="10">
    <location>
        <begin position="269"/>
        <end position="288"/>
    </location>
</feature>
<evidence type="ECO:0000256" key="2">
    <source>
        <dbReference type="ARBA" id="ARBA00022475"/>
    </source>
</evidence>
<keyword evidence="3 10" id="KW-0716">Sensory transduction</keyword>
<evidence type="ECO:0000256" key="8">
    <source>
        <dbReference type="ARBA" id="ARBA00023170"/>
    </source>
</evidence>
<evidence type="ECO:0000256" key="6">
    <source>
        <dbReference type="ARBA" id="ARBA00022989"/>
    </source>
</evidence>
<feature type="transmembrane region" description="Helical" evidence="10">
    <location>
        <begin position="86"/>
        <end position="104"/>
    </location>
</feature>
<accession>A0A482WU85</accession>
<evidence type="ECO:0000256" key="3">
    <source>
        <dbReference type="ARBA" id="ARBA00022606"/>
    </source>
</evidence>
<dbReference type="OrthoDB" id="8122539at2759"/>
<evidence type="ECO:0000256" key="5">
    <source>
        <dbReference type="ARBA" id="ARBA00022725"/>
    </source>
</evidence>
<keyword evidence="6 10" id="KW-1133">Transmembrane helix</keyword>
<comment type="caution">
    <text evidence="10">Lacks conserved residue(s) required for the propagation of feature annotation.</text>
</comment>
<evidence type="ECO:0000256" key="4">
    <source>
        <dbReference type="ARBA" id="ARBA00022692"/>
    </source>
</evidence>
<protein>
    <recommendedName>
        <fullName evidence="10">Odorant receptor</fullName>
    </recommendedName>
</protein>
<keyword evidence="12" id="KW-1185">Reference proteome</keyword>
<dbReference type="GO" id="GO:0005549">
    <property type="term" value="F:odorant binding"/>
    <property type="evidence" value="ECO:0007669"/>
    <property type="project" value="InterPro"/>
</dbReference>
<keyword evidence="7 10" id="KW-0472">Membrane</keyword>
<dbReference type="InterPro" id="IPR004117">
    <property type="entry name" value="7tm6_olfct_rcpt"/>
</dbReference>
<dbReference type="GO" id="GO:0007165">
    <property type="term" value="P:signal transduction"/>
    <property type="evidence" value="ECO:0007669"/>
    <property type="project" value="UniProtKB-KW"/>
</dbReference>
<keyword evidence="2" id="KW-1003">Cell membrane</keyword>
<gene>
    <name evidence="11" type="ORF">LSTR_LSTR012396</name>
</gene>
<dbReference type="PANTHER" id="PTHR21137:SF35">
    <property type="entry name" value="ODORANT RECEPTOR 19A-RELATED"/>
    <property type="match status" value="1"/>
</dbReference>
<evidence type="ECO:0000256" key="10">
    <source>
        <dbReference type="RuleBase" id="RU351113"/>
    </source>
</evidence>
<keyword evidence="8 10" id="KW-0675">Receptor</keyword>
<dbReference type="PANTHER" id="PTHR21137">
    <property type="entry name" value="ODORANT RECEPTOR"/>
    <property type="match status" value="1"/>
</dbReference>
<comment type="subcellular location">
    <subcellularLocation>
        <location evidence="1 10">Cell membrane</location>
        <topology evidence="1 10">Multi-pass membrane protein</topology>
    </subcellularLocation>
</comment>
<proteinExistence type="inferred from homology"/>
<dbReference type="Proteomes" id="UP000291343">
    <property type="component" value="Unassembled WGS sequence"/>
</dbReference>
<sequence length="354" mass="41795">MVIIFEENNVEKRYRAIDFFFIIVCMFICTVDRSFRPEKVMRMIDLIEGDLMNECMRSGFVNEKKWVKIFKNYTQKKEYMDSFFKHMYFVSMCVYVAIIGRNLLNEFLEGKAPEESFKEWPTPIVYWCPSGYDNLAFFLLVETIQCTLLYVMLIEGFCQIFTTCLATERVLTDFSTTYMLLESINYDYPESEIVDYYSKRAHSIQDSSRFEKNLKTDLDVIVKCHQNLNSNFKTCADYAAYGTVVLTCIIYSDTVISIYTVMKANNFKVMLNFAVACIFINLIILFSYHHGQKIVNQNDYLRRHLTEVPWVDKPTWFKSSLCIMMRRANIDTELKPYGVYVLNHESFKDVGLRQ</sequence>
<dbReference type="InParanoid" id="A0A482WU85"/>
<comment type="similarity">
    <text evidence="10">Belongs to the insect chemoreceptor superfamily. Heteromeric odorant receptor channel (TC 1.A.69) family.</text>
</comment>